<dbReference type="InterPro" id="IPR002110">
    <property type="entry name" value="Ankyrin_rpt"/>
</dbReference>
<dbReference type="PANTHER" id="PTHR24153:SF8">
    <property type="entry name" value="FORKED, ISOFORM F"/>
    <property type="match status" value="1"/>
</dbReference>
<dbReference type="GO" id="GO:0005737">
    <property type="term" value="C:cytoplasm"/>
    <property type="evidence" value="ECO:0007669"/>
    <property type="project" value="TreeGrafter"/>
</dbReference>
<gene>
    <name evidence="3" type="ORF">PPROV_000758400</name>
</gene>
<organism evidence="3 4">
    <name type="scientific">Pycnococcus provasolii</name>
    <dbReference type="NCBI Taxonomy" id="41880"/>
    <lineage>
        <taxon>Eukaryota</taxon>
        <taxon>Viridiplantae</taxon>
        <taxon>Chlorophyta</taxon>
        <taxon>Pseudoscourfieldiophyceae</taxon>
        <taxon>Pseudoscourfieldiales</taxon>
        <taxon>Pycnococcaceae</taxon>
        <taxon>Pycnococcus</taxon>
    </lineage>
</organism>
<dbReference type="GO" id="GO:0051015">
    <property type="term" value="F:actin filament binding"/>
    <property type="evidence" value="ECO:0007669"/>
    <property type="project" value="TreeGrafter"/>
</dbReference>
<keyword evidence="2" id="KW-0040">ANK repeat</keyword>
<accession>A0A830HV94</accession>
<sequence>MSPELVDALKEKDMARAERLLNEHPQFARVPDETKRLPLHWALEVCAPISLVRKLLELYPEACTRLSAEGCLPLHLAPQKSTSLDVLKLILENTDANGIYTADKDGRLPLHFALAKGAPRGARQL</sequence>
<proteinExistence type="predicted"/>
<evidence type="ECO:0000256" key="2">
    <source>
        <dbReference type="ARBA" id="ARBA00023043"/>
    </source>
</evidence>
<dbReference type="SUPFAM" id="SSF48403">
    <property type="entry name" value="Ankyrin repeat"/>
    <property type="match status" value="1"/>
</dbReference>
<dbReference type="Pfam" id="PF13637">
    <property type="entry name" value="Ank_4"/>
    <property type="match status" value="1"/>
</dbReference>
<reference evidence="3" key="1">
    <citation type="submission" date="2020-10" db="EMBL/GenBank/DDBJ databases">
        <title>Unveiling of a novel bifunctional photoreceptor, Dualchrome1, isolated from a cosmopolitan green alga.</title>
        <authorList>
            <person name="Suzuki S."/>
            <person name="Kawachi M."/>
        </authorList>
    </citation>
    <scope>NUCLEOTIDE SEQUENCE</scope>
    <source>
        <strain evidence="3">NIES 2893</strain>
    </source>
</reference>
<dbReference type="PANTHER" id="PTHR24153">
    <property type="entry name" value="ESPIN"/>
    <property type="match status" value="1"/>
</dbReference>
<name>A0A830HV94_9CHLO</name>
<protein>
    <submittedName>
        <fullName evidence="3">Uncharacterized protein</fullName>
    </submittedName>
</protein>
<evidence type="ECO:0000313" key="3">
    <source>
        <dbReference type="EMBL" id="GHP08847.1"/>
    </source>
</evidence>
<evidence type="ECO:0000313" key="4">
    <source>
        <dbReference type="Proteomes" id="UP000660262"/>
    </source>
</evidence>
<dbReference type="Proteomes" id="UP000660262">
    <property type="component" value="Unassembled WGS sequence"/>
</dbReference>
<dbReference type="EMBL" id="BNJQ01000022">
    <property type="protein sequence ID" value="GHP08847.1"/>
    <property type="molecule type" value="Genomic_DNA"/>
</dbReference>
<dbReference type="Gene3D" id="1.25.40.20">
    <property type="entry name" value="Ankyrin repeat-containing domain"/>
    <property type="match status" value="1"/>
</dbReference>
<dbReference type="AlphaFoldDB" id="A0A830HV94"/>
<keyword evidence="4" id="KW-1185">Reference proteome</keyword>
<evidence type="ECO:0000256" key="1">
    <source>
        <dbReference type="ARBA" id="ARBA00022737"/>
    </source>
</evidence>
<dbReference type="OrthoDB" id="1066784at2759"/>
<dbReference type="InterPro" id="IPR036770">
    <property type="entry name" value="Ankyrin_rpt-contain_sf"/>
</dbReference>
<dbReference type="GO" id="GO:0051017">
    <property type="term" value="P:actin filament bundle assembly"/>
    <property type="evidence" value="ECO:0007669"/>
    <property type="project" value="TreeGrafter"/>
</dbReference>
<keyword evidence="1" id="KW-0677">Repeat</keyword>
<dbReference type="InterPro" id="IPR052420">
    <property type="entry name" value="Espin/Espin-like"/>
</dbReference>
<comment type="caution">
    <text evidence="3">The sequence shown here is derived from an EMBL/GenBank/DDBJ whole genome shotgun (WGS) entry which is preliminary data.</text>
</comment>